<dbReference type="PANTHER" id="PTHR30450">
    <property type="entry name" value="ABC TRANSPORTER PERMEASE"/>
    <property type="match status" value="1"/>
</dbReference>
<dbReference type="InterPro" id="IPR035906">
    <property type="entry name" value="MetI-like_sf"/>
</dbReference>
<feature type="transmembrane region" description="Helical" evidence="8">
    <location>
        <begin position="86"/>
        <end position="109"/>
    </location>
</feature>
<feature type="transmembrane region" description="Helical" evidence="8">
    <location>
        <begin position="56"/>
        <end position="80"/>
    </location>
</feature>
<evidence type="ECO:0000313" key="10">
    <source>
        <dbReference type="EMBL" id="GHD16532.1"/>
    </source>
</evidence>
<dbReference type="NCBIfam" id="NF008049">
    <property type="entry name" value="PRK10782.1"/>
    <property type="match status" value="1"/>
</dbReference>
<dbReference type="InterPro" id="IPR051322">
    <property type="entry name" value="AA_ABC_Transporter_Permease"/>
</dbReference>
<feature type="transmembrane region" description="Helical" evidence="8">
    <location>
        <begin position="193"/>
        <end position="216"/>
    </location>
</feature>
<evidence type="ECO:0000256" key="3">
    <source>
        <dbReference type="ARBA" id="ARBA00022448"/>
    </source>
</evidence>
<protein>
    <submittedName>
        <fullName evidence="10">ABC transporter permease</fullName>
    </submittedName>
</protein>
<dbReference type="CDD" id="cd06261">
    <property type="entry name" value="TM_PBP2"/>
    <property type="match status" value="1"/>
</dbReference>
<reference evidence="10" key="2">
    <citation type="submission" date="2020-09" db="EMBL/GenBank/DDBJ databases">
        <authorList>
            <person name="Sun Q."/>
            <person name="Kim S."/>
        </authorList>
    </citation>
    <scope>NUCLEOTIDE SEQUENCE</scope>
    <source>
        <strain evidence="10">KCTC 42249</strain>
    </source>
</reference>
<dbReference type="FunFam" id="1.10.3720.10:FF:000002">
    <property type="entry name" value="D-methionine ABC transporter permease MetI"/>
    <property type="match status" value="1"/>
</dbReference>
<dbReference type="GO" id="GO:0005886">
    <property type="term" value="C:plasma membrane"/>
    <property type="evidence" value="ECO:0007669"/>
    <property type="project" value="UniProtKB-SubCell"/>
</dbReference>
<evidence type="ECO:0000259" key="9">
    <source>
        <dbReference type="PROSITE" id="PS50928"/>
    </source>
</evidence>
<evidence type="ECO:0000256" key="7">
    <source>
        <dbReference type="ARBA" id="ARBA00023136"/>
    </source>
</evidence>
<sequence>MWPDVFSPQILNLLISSFGQTLWMVGVSGLIGSLIGIPLGVFLATSRSGELFAAPWVNSVLGLIVNAARSTPFIILVVAIVPLTRFLAGTSIGTKAAIVPLTIAAAPFIARVIEGAIRGVDQGLIEAARSMGATPLQIVRKVLLPEALPAITLALTLTVVSLIGYSAMVGAVGGGGLGDLGIRFGYQRFMPDVMLTVVLVLIILVQGVQSLGDFLARRFDKRSRF</sequence>
<evidence type="ECO:0000256" key="1">
    <source>
        <dbReference type="ARBA" id="ARBA00004651"/>
    </source>
</evidence>
<evidence type="ECO:0000313" key="11">
    <source>
        <dbReference type="Proteomes" id="UP000630142"/>
    </source>
</evidence>
<dbReference type="AlphaFoldDB" id="A0A8J3DR41"/>
<name>A0A8J3DR41_9HYPH</name>
<dbReference type="Proteomes" id="UP000630142">
    <property type="component" value="Unassembled WGS sequence"/>
</dbReference>
<keyword evidence="3 8" id="KW-0813">Transport</keyword>
<keyword evidence="4" id="KW-1003">Cell membrane</keyword>
<reference evidence="10" key="1">
    <citation type="journal article" date="2014" name="Int. J. Syst. Evol. Microbiol.">
        <title>Complete genome sequence of Corynebacterium casei LMG S-19264T (=DSM 44701T), isolated from a smear-ripened cheese.</title>
        <authorList>
            <consortium name="US DOE Joint Genome Institute (JGI-PGF)"/>
            <person name="Walter F."/>
            <person name="Albersmeier A."/>
            <person name="Kalinowski J."/>
            <person name="Ruckert C."/>
        </authorList>
    </citation>
    <scope>NUCLEOTIDE SEQUENCE</scope>
    <source>
        <strain evidence="10">KCTC 42249</strain>
    </source>
</reference>
<keyword evidence="11" id="KW-1185">Reference proteome</keyword>
<feature type="transmembrane region" description="Helical" evidence="8">
    <location>
        <begin position="20"/>
        <end position="44"/>
    </location>
</feature>
<dbReference type="PROSITE" id="PS50928">
    <property type="entry name" value="ABC_TM1"/>
    <property type="match status" value="1"/>
</dbReference>
<keyword evidence="7 8" id="KW-0472">Membrane</keyword>
<comment type="similarity">
    <text evidence="2">Belongs to the binding-protein-dependent transport system permease family. CysTW subfamily.</text>
</comment>
<feature type="transmembrane region" description="Helical" evidence="8">
    <location>
        <begin position="150"/>
        <end position="173"/>
    </location>
</feature>
<organism evidence="10 11">
    <name type="scientific">Tianweitania populi</name>
    <dbReference type="NCBI Taxonomy" id="1607949"/>
    <lineage>
        <taxon>Bacteria</taxon>
        <taxon>Pseudomonadati</taxon>
        <taxon>Pseudomonadota</taxon>
        <taxon>Alphaproteobacteria</taxon>
        <taxon>Hyphomicrobiales</taxon>
        <taxon>Phyllobacteriaceae</taxon>
        <taxon>Tianweitania</taxon>
    </lineage>
</organism>
<feature type="domain" description="ABC transmembrane type-1" evidence="9">
    <location>
        <begin position="18"/>
        <end position="212"/>
    </location>
</feature>
<dbReference type="EMBL" id="BMZQ01000002">
    <property type="protein sequence ID" value="GHD16532.1"/>
    <property type="molecule type" value="Genomic_DNA"/>
</dbReference>
<gene>
    <name evidence="10" type="ORF">GCM10016234_24770</name>
</gene>
<keyword evidence="6 8" id="KW-1133">Transmembrane helix</keyword>
<dbReference type="PANTHER" id="PTHR30450:SF1">
    <property type="entry name" value="D-METHIONINE TRANSPORT SYSTEM PERMEASE PROTEIN METI-RELATED"/>
    <property type="match status" value="1"/>
</dbReference>
<dbReference type="GO" id="GO:0048473">
    <property type="term" value="P:D-methionine transmembrane transport"/>
    <property type="evidence" value="ECO:0007669"/>
    <property type="project" value="TreeGrafter"/>
</dbReference>
<evidence type="ECO:0000256" key="4">
    <source>
        <dbReference type="ARBA" id="ARBA00022475"/>
    </source>
</evidence>
<comment type="subcellular location">
    <subcellularLocation>
        <location evidence="1 8">Cell membrane</location>
        <topology evidence="1 8">Multi-pass membrane protein</topology>
    </subcellularLocation>
</comment>
<comment type="caution">
    <text evidence="10">The sequence shown here is derived from an EMBL/GenBank/DDBJ whole genome shotgun (WGS) entry which is preliminary data.</text>
</comment>
<keyword evidence="5 8" id="KW-0812">Transmembrane</keyword>
<dbReference type="InterPro" id="IPR000515">
    <property type="entry name" value="MetI-like"/>
</dbReference>
<dbReference type="Pfam" id="PF00528">
    <property type="entry name" value="BPD_transp_1"/>
    <property type="match status" value="1"/>
</dbReference>
<evidence type="ECO:0000256" key="8">
    <source>
        <dbReference type="RuleBase" id="RU363032"/>
    </source>
</evidence>
<proteinExistence type="inferred from homology"/>
<dbReference type="Gene3D" id="1.10.3720.10">
    <property type="entry name" value="MetI-like"/>
    <property type="match status" value="1"/>
</dbReference>
<dbReference type="RefSeq" id="WP_189504270.1">
    <property type="nucleotide sequence ID" value="NZ_BMZQ01000002.1"/>
</dbReference>
<evidence type="ECO:0000256" key="5">
    <source>
        <dbReference type="ARBA" id="ARBA00022692"/>
    </source>
</evidence>
<evidence type="ECO:0000256" key="6">
    <source>
        <dbReference type="ARBA" id="ARBA00022989"/>
    </source>
</evidence>
<dbReference type="SUPFAM" id="SSF161098">
    <property type="entry name" value="MetI-like"/>
    <property type="match status" value="1"/>
</dbReference>
<accession>A0A8J3DR41</accession>
<evidence type="ECO:0000256" key="2">
    <source>
        <dbReference type="ARBA" id="ARBA00007069"/>
    </source>
</evidence>